<accession>A0A132N7J5</accession>
<name>A0A132N7J5_HYDSH</name>
<proteinExistence type="predicted"/>
<comment type="caution">
    <text evidence="3">The sequence shown here is derived from an EMBL/GenBank/DDBJ whole genome shotgun (WGS) entry which is preliminary data.</text>
</comment>
<dbReference type="Proteomes" id="UP000243024">
    <property type="component" value="Unassembled WGS sequence"/>
</dbReference>
<reference evidence="3 5" key="2">
    <citation type="submission" date="2017-08" db="EMBL/GenBank/DDBJ databases">
        <title>Burning lignite coal seam in the remote Altai Mountains harbors a hydrogen-driven thermophilic microbial community.</title>
        <authorList>
            <person name="Kadnikov V.V."/>
            <person name="Mardanov A.V."/>
            <person name="Ivasenko D."/>
            <person name="Beletsky A.V."/>
            <person name="Karnachuk O.V."/>
            <person name="Ravin N.V."/>
        </authorList>
    </citation>
    <scope>NUCLEOTIDE SEQUENCE [LARGE SCALE GENOMIC DNA]</scope>
    <source>
        <strain evidence="3">AL33</strain>
    </source>
</reference>
<sequence>MPAHERLIQAFFRTVDAAERALGRLRVLGPLEVDIRRLNPFPHDGAVARPANLLSGRIPSLSHLTLGTDHPRPDFAVLEAADPSASGLADGDPSAGGEDVVLIALVPPEHAEAAEAIVRDAGGRL</sequence>
<organism evidence="3 5">
    <name type="scientific">Hydrogenibacillus schlegelii</name>
    <name type="common">Bacillus schlegelii</name>
    <dbReference type="NCBI Taxonomy" id="1484"/>
    <lineage>
        <taxon>Bacteria</taxon>
        <taxon>Bacillati</taxon>
        <taxon>Bacillota</taxon>
        <taxon>Bacilli</taxon>
        <taxon>Bacillales</taxon>
        <taxon>Bacillales Family X. Incertae Sedis</taxon>
        <taxon>Hydrogenibacillus</taxon>
    </lineage>
</organism>
<dbReference type="AlphaFoldDB" id="A0A132N7J5"/>
<keyword evidence="4" id="KW-1185">Reference proteome</keyword>
<dbReference type="OrthoDB" id="2375806at2"/>
<dbReference type="Proteomes" id="UP000244180">
    <property type="component" value="Unassembled WGS sequence"/>
</dbReference>
<evidence type="ECO:0000313" key="1">
    <source>
        <dbReference type="EMBL" id="MBT9282823.1"/>
    </source>
</evidence>
<dbReference type="EMBL" id="JAHHQF010000070">
    <property type="protein sequence ID" value="MBT9282823.1"/>
    <property type="molecule type" value="Genomic_DNA"/>
</dbReference>
<gene>
    <name evidence="3" type="ORF">HSCHL_0806</name>
    <name evidence="1" type="ORF">KM312_09320</name>
    <name evidence="2" type="ORF">SA87_00465</name>
</gene>
<evidence type="ECO:0000313" key="4">
    <source>
        <dbReference type="Proteomes" id="UP000243024"/>
    </source>
</evidence>
<dbReference type="Proteomes" id="UP000748108">
    <property type="component" value="Unassembled WGS sequence"/>
</dbReference>
<evidence type="ECO:0000313" key="5">
    <source>
        <dbReference type="Proteomes" id="UP000244180"/>
    </source>
</evidence>
<dbReference type="RefSeq" id="WP_066202468.1">
    <property type="nucleotide sequence ID" value="NZ_CBCSAS010000005.1"/>
</dbReference>
<dbReference type="STRING" id="1484.SA87_00465"/>
<reference evidence="1" key="3">
    <citation type="journal article" date="2021" name="Microbiology">
        <title>Metagenomic Analysis of the Microbial Community in the Underground Coal Fire Area (Kemerovo Region, Russia) Revealed Predominance of Thermophilic Members of the Phyla Deinococcus-thermus, Aquificae, and Firmicutes.</title>
        <authorList>
            <person name="Kadnikov V."/>
            <person name="Mardanov A.V."/>
            <person name="Beletsky A.V."/>
            <person name="Karnachuk O.V."/>
            <person name="Ravin N.V."/>
        </authorList>
    </citation>
    <scope>NUCLEOTIDE SEQUENCE</scope>
    <source>
        <strain evidence="1">RBS10-49</strain>
    </source>
</reference>
<protein>
    <submittedName>
        <fullName evidence="3">Uncharacterized protein</fullName>
    </submittedName>
</protein>
<evidence type="ECO:0000313" key="3">
    <source>
        <dbReference type="EMBL" id="PTQ54162.1"/>
    </source>
</evidence>
<reference evidence="2 4" key="1">
    <citation type="submission" date="2015-09" db="EMBL/GenBank/DDBJ databases">
        <title>Draft genome sequence of Hydrogenibacillus schlegelii DSM 2000.</title>
        <authorList>
            <person name="Hemp J."/>
        </authorList>
    </citation>
    <scope>NUCLEOTIDE SEQUENCE [LARGE SCALE GENOMIC DNA]</scope>
    <source>
        <strain evidence="2 4">MA 48</strain>
    </source>
</reference>
<dbReference type="EMBL" id="JXBB01000045">
    <property type="protein sequence ID" value="OAR03697.1"/>
    <property type="molecule type" value="Genomic_DNA"/>
</dbReference>
<evidence type="ECO:0000313" key="2">
    <source>
        <dbReference type="EMBL" id="OAR03697.1"/>
    </source>
</evidence>
<dbReference type="EMBL" id="PEBV01000006">
    <property type="protein sequence ID" value="PTQ54162.1"/>
    <property type="molecule type" value="Genomic_DNA"/>
</dbReference>